<dbReference type="GO" id="GO:0051537">
    <property type="term" value="F:2 iron, 2 sulfur cluster binding"/>
    <property type="evidence" value="ECO:0007669"/>
    <property type="project" value="UniProtKB-KW"/>
</dbReference>
<evidence type="ECO:0000256" key="4">
    <source>
        <dbReference type="ARBA" id="ARBA00023014"/>
    </source>
</evidence>
<keyword evidence="2" id="KW-0479">Metal-binding</keyword>
<dbReference type="CDD" id="cd03528">
    <property type="entry name" value="Rieske_RO_ferredoxin"/>
    <property type="match status" value="1"/>
</dbReference>
<evidence type="ECO:0000256" key="1">
    <source>
        <dbReference type="ARBA" id="ARBA00022714"/>
    </source>
</evidence>
<organism evidence="7">
    <name type="scientific">uncultured marine thaumarchaeote KM3_79_H09</name>
    <dbReference type="NCBI Taxonomy" id="1456299"/>
    <lineage>
        <taxon>Archaea</taxon>
        <taxon>Nitrososphaerota</taxon>
        <taxon>environmental samples</taxon>
    </lineage>
</organism>
<dbReference type="GO" id="GO:0046872">
    <property type="term" value="F:metal ion binding"/>
    <property type="evidence" value="ECO:0007669"/>
    <property type="project" value="UniProtKB-KW"/>
</dbReference>
<accession>A0A075HW58</accession>
<dbReference type="Pfam" id="PF00355">
    <property type="entry name" value="Rieske"/>
    <property type="match status" value="1"/>
</dbReference>
<dbReference type="EMBL" id="KF901098">
    <property type="protein sequence ID" value="AIF18018.1"/>
    <property type="molecule type" value="Genomic_DNA"/>
</dbReference>
<dbReference type="AlphaFoldDB" id="A0A075HW58"/>
<dbReference type="Gene3D" id="2.102.10.10">
    <property type="entry name" value="Rieske [2Fe-2S] iron-sulphur domain"/>
    <property type="match status" value="1"/>
</dbReference>
<evidence type="ECO:0000256" key="3">
    <source>
        <dbReference type="ARBA" id="ARBA00023004"/>
    </source>
</evidence>
<evidence type="ECO:0000313" key="7">
    <source>
        <dbReference type="EMBL" id="AIF18018.1"/>
    </source>
</evidence>
<comment type="cofactor">
    <cofactor evidence="5">
        <name>[2Fe-2S] cluster</name>
        <dbReference type="ChEBI" id="CHEBI:190135"/>
    </cofactor>
</comment>
<sequence length="102" mass="10871">MSKIIACKTNELESGNMKKVTIDGKEIVVANVGGNYFACDDTCTHSGASLSEGTIDGSTITCGWHGAQFDCTTGKLAQFPAKINDLKSYNVSIESEDVFIEV</sequence>
<keyword evidence="4" id="KW-0411">Iron-sulfur</keyword>
<protein>
    <submittedName>
        <fullName evidence="7">Rieske (2Fe-2S) domain-containing protein (HcaC, bphF)</fullName>
    </submittedName>
</protein>
<gene>
    <name evidence="7" type="primary">bphF</name>
    <name evidence="7" type="synonym">hcaC</name>
</gene>
<dbReference type="PANTHER" id="PTHR21496">
    <property type="entry name" value="FERREDOXIN-RELATED"/>
    <property type="match status" value="1"/>
</dbReference>
<dbReference type="SUPFAM" id="SSF50022">
    <property type="entry name" value="ISP domain"/>
    <property type="match status" value="1"/>
</dbReference>
<proteinExistence type="predicted"/>
<feature type="domain" description="Rieske" evidence="6">
    <location>
        <begin position="4"/>
        <end position="100"/>
    </location>
</feature>
<dbReference type="PANTHER" id="PTHR21496:SF0">
    <property type="entry name" value="RIESKE DOMAIN-CONTAINING PROTEIN"/>
    <property type="match status" value="1"/>
</dbReference>
<evidence type="ECO:0000256" key="2">
    <source>
        <dbReference type="ARBA" id="ARBA00022723"/>
    </source>
</evidence>
<evidence type="ECO:0000259" key="6">
    <source>
        <dbReference type="PROSITE" id="PS51296"/>
    </source>
</evidence>
<evidence type="ECO:0000256" key="5">
    <source>
        <dbReference type="ARBA" id="ARBA00034078"/>
    </source>
</evidence>
<keyword evidence="1" id="KW-0001">2Fe-2S</keyword>
<dbReference type="InterPro" id="IPR036922">
    <property type="entry name" value="Rieske_2Fe-2S_sf"/>
</dbReference>
<dbReference type="PROSITE" id="PS51296">
    <property type="entry name" value="RIESKE"/>
    <property type="match status" value="1"/>
</dbReference>
<name>A0A075HW58_9ARCH</name>
<dbReference type="InterPro" id="IPR017941">
    <property type="entry name" value="Rieske_2Fe-2S"/>
</dbReference>
<reference evidence="7" key="1">
    <citation type="journal article" date="2014" name="Genome Biol. Evol.">
        <title>Pangenome evidence for extensive interdomain horizontal transfer affecting lineage core and shell genes in uncultured planktonic thaumarchaeota and euryarchaeota.</title>
        <authorList>
            <person name="Deschamps P."/>
            <person name="Zivanovic Y."/>
            <person name="Moreira D."/>
            <person name="Rodriguez-Valera F."/>
            <person name="Lopez-Garcia P."/>
        </authorList>
    </citation>
    <scope>NUCLEOTIDE SEQUENCE</scope>
</reference>
<keyword evidence="3" id="KW-0408">Iron</keyword>